<name>A0A3D4S4W5_9ENTE</name>
<dbReference type="InterPro" id="IPR000157">
    <property type="entry name" value="TIR_dom"/>
</dbReference>
<dbReference type="PROSITE" id="PS50104">
    <property type="entry name" value="TIR"/>
    <property type="match status" value="1"/>
</dbReference>
<reference evidence="2 3" key="1">
    <citation type="journal article" date="2018" name="Nat. Biotechnol.">
        <title>A standardized bacterial taxonomy based on genome phylogeny substantially revises the tree of life.</title>
        <authorList>
            <person name="Parks D.H."/>
            <person name="Chuvochina M."/>
            <person name="Waite D.W."/>
            <person name="Rinke C."/>
            <person name="Skarshewski A."/>
            <person name="Chaumeil P.A."/>
            <person name="Hugenholtz P."/>
        </authorList>
    </citation>
    <scope>NUCLEOTIDE SEQUENCE [LARGE SCALE GENOMIC DNA]</scope>
    <source>
        <strain evidence="2">UBA11306</strain>
    </source>
</reference>
<gene>
    <name evidence="2" type="ORF">DIW15_03555</name>
</gene>
<dbReference type="Pfam" id="PF13676">
    <property type="entry name" value="TIR_2"/>
    <property type="match status" value="1"/>
</dbReference>
<evidence type="ECO:0000313" key="2">
    <source>
        <dbReference type="EMBL" id="HCS93770.1"/>
    </source>
</evidence>
<protein>
    <submittedName>
        <fullName evidence="2">Toll/interleukin-1 receptor domain-containing protein</fullName>
    </submittedName>
</protein>
<dbReference type="GO" id="GO:0007165">
    <property type="term" value="P:signal transduction"/>
    <property type="evidence" value="ECO:0007669"/>
    <property type="project" value="InterPro"/>
</dbReference>
<dbReference type="STRING" id="1121105.GCA_000421665_01094"/>
<comment type="caution">
    <text evidence="2">The sequence shown here is derived from an EMBL/GenBank/DDBJ whole genome shotgun (WGS) entry which is preliminary data.</text>
</comment>
<accession>A0A3D4S4W5</accession>
<dbReference type="SUPFAM" id="SSF52200">
    <property type="entry name" value="Toll/Interleukin receptor TIR domain"/>
    <property type="match status" value="1"/>
</dbReference>
<dbReference type="AlphaFoldDB" id="A0A3D4S4W5"/>
<dbReference type="InterPro" id="IPR035897">
    <property type="entry name" value="Toll_tir_struct_dom_sf"/>
</dbReference>
<evidence type="ECO:0000313" key="3">
    <source>
        <dbReference type="Proteomes" id="UP000262195"/>
    </source>
</evidence>
<evidence type="ECO:0000259" key="1">
    <source>
        <dbReference type="PROSITE" id="PS50104"/>
    </source>
</evidence>
<dbReference type="Proteomes" id="UP000262195">
    <property type="component" value="Unassembled WGS sequence"/>
</dbReference>
<sequence length="260" mass="29427">MKVIFLSHNSKDKPIVEPLAIRLRDTFGQENIFYDSWSIQPGDGIINQMNNGLDKCHFFFFFVSKNSLESKMVSMEWQNAVMKSAQDDVKIIPVRLDGSIMPTILLQTLYIDLFSNGLEVALKQMVDVVQGTNNFQPQNAEFHNLEAVCRNNDSKLEIAINAKYYMEPKSSFIIVLVNTHDQVEVRMKQNGMSNVRFFPEISLNNGINACGWGISVSEATVPGFPFEIIGESKDGNKINLVTVMHEVSQNQWEAIPTLIM</sequence>
<dbReference type="EMBL" id="DQHO01000023">
    <property type="protein sequence ID" value="HCS93770.1"/>
    <property type="molecule type" value="Genomic_DNA"/>
</dbReference>
<keyword evidence="2" id="KW-0675">Receptor</keyword>
<dbReference type="Gene3D" id="3.40.50.10140">
    <property type="entry name" value="Toll/interleukin-1 receptor homology (TIR) domain"/>
    <property type="match status" value="1"/>
</dbReference>
<feature type="domain" description="TIR" evidence="1">
    <location>
        <begin position="1"/>
        <end position="122"/>
    </location>
</feature>
<proteinExistence type="predicted"/>
<organism evidence="2 3">
    <name type="scientific">Bavariicoccus seileri</name>
    <dbReference type="NCBI Taxonomy" id="549685"/>
    <lineage>
        <taxon>Bacteria</taxon>
        <taxon>Bacillati</taxon>
        <taxon>Bacillota</taxon>
        <taxon>Bacilli</taxon>
        <taxon>Lactobacillales</taxon>
        <taxon>Enterococcaceae</taxon>
        <taxon>Bavariicoccus</taxon>
    </lineage>
</organism>